<name>A0A1T4R4K5_9HYPH</name>
<keyword evidence="3" id="KW-1185">Reference proteome</keyword>
<evidence type="ECO:0000313" key="3">
    <source>
        <dbReference type="Proteomes" id="UP000190135"/>
    </source>
</evidence>
<dbReference type="STRING" id="1365950.SAMN05428963_10624"/>
<dbReference type="RefSeq" id="WP_131829893.1">
    <property type="nucleotide sequence ID" value="NZ_FUXL01000006.1"/>
</dbReference>
<accession>A0A1T4R4K5</accession>
<sequence length="146" mass="16893">MKRGPKSAASLALVAPLTESRPLPPEDLTDDQQGEWRAVVRRMPADWFPRETHGILKAFCRHATTHRLISYEIDRYEAEWLKDEDGLKRLDKLTAMRERESRAMIATARALRITKHSQIRPETAGRATRGSFDGRRPWDTDEDRRA</sequence>
<proteinExistence type="predicted"/>
<dbReference type="AlphaFoldDB" id="A0A1T4R4K5"/>
<evidence type="ECO:0000313" key="2">
    <source>
        <dbReference type="EMBL" id="SKA10980.1"/>
    </source>
</evidence>
<gene>
    <name evidence="2" type="ORF">SAMN05428963_10624</name>
</gene>
<reference evidence="3" key="1">
    <citation type="submission" date="2017-02" db="EMBL/GenBank/DDBJ databases">
        <authorList>
            <person name="Varghese N."/>
            <person name="Submissions S."/>
        </authorList>
    </citation>
    <scope>NUCLEOTIDE SEQUENCE [LARGE SCALE GENOMIC DNA]</scope>
    <source>
        <strain evidence="3">USBA 369</strain>
    </source>
</reference>
<dbReference type="Proteomes" id="UP000190135">
    <property type="component" value="Unassembled WGS sequence"/>
</dbReference>
<dbReference type="OrthoDB" id="9156186at2"/>
<evidence type="ECO:0008006" key="4">
    <source>
        <dbReference type="Google" id="ProtNLM"/>
    </source>
</evidence>
<protein>
    <recommendedName>
        <fullName evidence="4">Phage terminase, small subunit, putative, P27 family</fullName>
    </recommendedName>
</protein>
<feature type="region of interest" description="Disordered" evidence="1">
    <location>
        <begin position="1"/>
        <end position="31"/>
    </location>
</feature>
<feature type="region of interest" description="Disordered" evidence="1">
    <location>
        <begin position="114"/>
        <end position="146"/>
    </location>
</feature>
<dbReference type="EMBL" id="FUXL01000006">
    <property type="protein sequence ID" value="SKA10980.1"/>
    <property type="molecule type" value="Genomic_DNA"/>
</dbReference>
<evidence type="ECO:0000256" key="1">
    <source>
        <dbReference type="SAM" id="MobiDB-lite"/>
    </source>
</evidence>
<feature type="compositionally biased region" description="Basic and acidic residues" evidence="1">
    <location>
        <begin position="132"/>
        <end position="146"/>
    </location>
</feature>
<organism evidence="2 3">
    <name type="scientific">Consotaella salsifontis</name>
    <dbReference type="NCBI Taxonomy" id="1365950"/>
    <lineage>
        <taxon>Bacteria</taxon>
        <taxon>Pseudomonadati</taxon>
        <taxon>Pseudomonadota</taxon>
        <taxon>Alphaproteobacteria</taxon>
        <taxon>Hyphomicrobiales</taxon>
        <taxon>Aurantimonadaceae</taxon>
        <taxon>Consotaella</taxon>
    </lineage>
</organism>